<keyword evidence="2" id="KW-1185">Reference proteome</keyword>
<comment type="caution">
    <text evidence="1">The sequence shown here is derived from an EMBL/GenBank/DDBJ whole genome shotgun (WGS) entry which is preliminary data.</text>
</comment>
<evidence type="ECO:0000313" key="2">
    <source>
        <dbReference type="Proteomes" id="UP000657918"/>
    </source>
</evidence>
<proteinExistence type="predicted"/>
<name>A0A835TNY5_9ROSI</name>
<evidence type="ECO:0000313" key="1">
    <source>
        <dbReference type="EMBL" id="KAF9690153.1"/>
    </source>
</evidence>
<protein>
    <submittedName>
        <fullName evidence="1">Uncharacterized protein</fullName>
    </submittedName>
</protein>
<dbReference type="EMBL" id="JADGMS010000001">
    <property type="protein sequence ID" value="KAF9690153.1"/>
    <property type="molecule type" value="Genomic_DNA"/>
</dbReference>
<organism evidence="1 2">
    <name type="scientific">Salix dunnii</name>
    <dbReference type="NCBI Taxonomy" id="1413687"/>
    <lineage>
        <taxon>Eukaryota</taxon>
        <taxon>Viridiplantae</taxon>
        <taxon>Streptophyta</taxon>
        <taxon>Embryophyta</taxon>
        <taxon>Tracheophyta</taxon>
        <taxon>Spermatophyta</taxon>
        <taxon>Magnoliopsida</taxon>
        <taxon>eudicotyledons</taxon>
        <taxon>Gunneridae</taxon>
        <taxon>Pentapetalae</taxon>
        <taxon>rosids</taxon>
        <taxon>fabids</taxon>
        <taxon>Malpighiales</taxon>
        <taxon>Salicaceae</taxon>
        <taxon>Saliceae</taxon>
        <taxon>Salix</taxon>
    </lineage>
</organism>
<sequence length="113" mass="12761">MLDPMEITRYLYGGSSWVKEIRCITMHPPQWRTRQYVHLLSAQIAEYLNGVHLTSAQIIGYLYGVSPQTVLGSRKLGVLLCIHHKEGLINRISPLILGLWRIASNGMEKNASS</sequence>
<dbReference type="Proteomes" id="UP000657918">
    <property type="component" value="Unassembled WGS sequence"/>
</dbReference>
<gene>
    <name evidence="1" type="ORF">SADUNF_Sadunf01G0166200</name>
</gene>
<dbReference type="AlphaFoldDB" id="A0A835TNY5"/>
<accession>A0A835TNY5</accession>
<reference evidence="1 2" key="1">
    <citation type="submission" date="2020-10" db="EMBL/GenBank/DDBJ databases">
        <title>Plant Genome Project.</title>
        <authorList>
            <person name="Zhang R.-G."/>
        </authorList>
    </citation>
    <scope>NUCLEOTIDE SEQUENCE [LARGE SCALE GENOMIC DNA]</scope>
    <source>
        <strain evidence="1">FAFU-HL-1</strain>
        <tissue evidence="1">Leaf</tissue>
    </source>
</reference>